<evidence type="ECO:0000313" key="6">
    <source>
        <dbReference type="EMBL" id="OZI27510.1"/>
    </source>
</evidence>
<dbReference type="InterPro" id="IPR001789">
    <property type="entry name" value="Sig_transdc_resp-reg_receiver"/>
</dbReference>
<dbReference type="Pfam" id="PF00072">
    <property type="entry name" value="Response_reg"/>
    <property type="match status" value="1"/>
</dbReference>
<keyword evidence="7" id="KW-1185">Reference proteome</keyword>
<keyword evidence="2" id="KW-0597">Phosphoprotein</keyword>
<dbReference type="SUPFAM" id="SSF52172">
    <property type="entry name" value="CheY-like"/>
    <property type="match status" value="1"/>
</dbReference>
<organism evidence="6 7">
    <name type="scientific">Bordetella genomosp. 7</name>
    <dbReference type="NCBI Taxonomy" id="1416805"/>
    <lineage>
        <taxon>Bacteria</taxon>
        <taxon>Pseudomonadati</taxon>
        <taxon>Pseudomonadota</taxon>
        <taxon>Betaproteobacteria</taxon>
        <taxon>Burkholderiales</taxon>
        <taxon>Alcaligenaceae</taxon>
        <taxon>Bordetella</taxon>
    </lineage>
</organism>
<dbReference type="PANTHER" id="PTHR48111">
    <property type="entry name" value="REGULATOR OF RPOS"/>
    <property type="match status" value="1"/>
</dbReference>
<proteinExistence type="predicted"/>
<dbReference type="GO" id="GO:0032993">
    <property type="term" value="C:protein-DNA complex"/>
    <property type="evidence" value="ECO:0007669"/>
    <property type="project" value="TreeGrafter"/>
</dbReference>
<dbReference type="GO" id="GO:0006355">
    <property type="term" value="P:regulation of DNA-templated transcription"/>
    <property type="evidence" value="ECO:0007669"/>
    <property type="project" value="TreeGrafter"/>
</dbReference>
<evidence type="ECO:0000256" key="1">
    <source>
        <dbReference type="ARBA" id="ARBA00023125"/>
    </source>
</evidence>
<sequence length="324" mass="35492">MPRAARVREGGLIRPGGRRHVTLCYVQILLPSDIFNENSPRAFARTVPPVSTPLHGTTSPSIASPPLQAAAHRPPAACGLATPEAVVLRVVLVDDEAPARRYLRRMLESLEGPQVVGEADCMHSAIEIVNRQKPDAIFLDIELTRGTSFDVLSALECQPCIVFVTAYALYATRAFEVGAVDYLLKPVGPDRLRQAVQRLYTRLNRPWGDASFLTVRNQGHSQLIRTDTLAALVAQRDYVKLHAPQGETFLMYTTLKGLLPQLGTLPFVQVSRSVVINMEQVGRVGSEGGLAAQVEFLNAALPVQLGRTAYVRLREALDQRSRAA</sequence>
<evidence type="ECO:0000256" key="3">
    <source>
        <dbReference type="SAM" id="MobiDB-lite"/>
    </source>
</evidence>
<evidence type="ECO:0000259" key="5">
    <source>
        <dbReference type="PROSITE" id="PS50930"/>
    </source>
</evidence>
<dbReference type="SMART" id="SM00448">
    <property type="entry name" value="REC"/>
    <property type="match status" value="1"/>
</dbReference>
<feature type="modified residue" description="4-aspartylphosphate" evidence="2">
    <location>
        <position position="140"/>
    </location>
</feature>
<evidence type="ECO:0000313" key="7">
    <source>
        <dbReference type="Proteomes" id="UP000216947"/>
    </source>
</evidence>
<dbReference type="PANTHER" id="PTHR48111:SF69">
    <property type="entry name" value="RESPONSE REGULATOR RECEIVER"/>
    <property type="match status" value="1"/>
</dbReference>
<evidence type="ECO:0008006" key="8">
    <source>
        <dbReference type="Google" id="ProtNLM"/>
    </source>
</evidence>
<dbReference type="Proteomes" id="UP000216947">
    <property type="component" value="Unassembled WGS sequence"/>
</dbReference>
<dbReference type="GO" id="GO:0000976">
    <property type="term" value="F:transcription cis-regulatory region binding"/>
    <property type="evidence" value="ECO:0007669"/>
    <property type="project" value="TreeGrafter"/>
</dbReference>
<dbReference type="SMART" id="SM00850">
    <property type="entry name" value="LytTR"/>
    <property type="match status" value="1"/>
</dbReference>
<dbReference type="Gene3D" id="2.40.50.1020">
    <property type="entry name" value="LytTr DNA-binding domain"/>
    <property type="match status" value="1"/>
</dbReference>
<evidence type="ECO:0000256" key="2">
    <source>
        <dbReference type="PROSITE-ProRule" id="PRU00169"/>
    </source>
</evidence>
<dbReference type="InterPro" id="IPR007492">
    <property type="entry name" value="LytTR_DNA-bd_dom"/>
</dbReference>
<dbReference type="InterPro" id="IPR039420">
    <property type="entry name" value="WalR-like"/>
</dbReference>
<dbReference type="PROSITE" id="PS50930">
    <property type="entry name" value="HTH_LYTTR"/>
    <property type="match status" value="1"/>
</dbReference>
<feature type="domain" description="Response regulatory" evidence="4">
    <location>
        <begin position="89"/>
        <end position="200"/>
    </location>
</feature>
<dbReference type="GO" id="GO:0005829">
    <property type="term" value="C:cytosol"/>
    <property type="evidence" value="ECO:0007669"/>
    <property type="project" value="TreeGrafter"/>
</dbReference>
<comment type="caution">
    <text evidence="6">The sequence shown here is derived from an EMBL/GenBank/DDBJ whole genome shotgun (WGS) entry which is preliminary data.</text>
</comment>
<accession>A0A261RSB1</accession>
<reference evidence="7" key="1">
    <citation type="submission" date="2017-05" db="EMBL/GenBank/DDBJ databases">
        <title>Complete and WGS of Bordetella genogroups.</title>
        <authorList>
            <person name="Spilker T."/>
            <person name="Lipuma J."/>
        </authorList>
    </citation>
    <scope>NUCLEOTIDE SEQUENCE [LARGE SCALE GENOMIC DNA]</scope>
    <source>
        <strain evidence="7">AU18089</strain>
    </source>
</reference>
<feature type="region of interest" description="Disordered" evidence="3">
    <location>
        <begin position="49"/>
        <end position="68"/>
    </location>
</feature>
<name>A0A261RSB1_9BORD</name>
<dbReference type="AlphaFoldDB" id="A0A261RSB1"/>
<dbReference type="EMBL" id="NEVK01000001">
    <property type="protein sequence ID" value="OZI27510.1"/>
    <property type="molecule type" value="Genomic_DNA"/>
</dbReference>
<feature type="domain" description="HTH LytTR-type" evidence="5">
    <location>
        <begin position="213"/>
        <end position="319"/>
    </location>
</feature>
<dbReference type="GO" id="GO:0000156">
    <property type="term" value="F:phosphorelay response regulator activity"/>
    <property type="evidence" value="ECO:0007669"/>
    <property type="project" value="TreeGrafter"/>
</dbReference>
<keyword evidence="1" id="KW-0238">DNA-binding</keyword>
<protein>
    <recommendedName>
        <fullName evidence="8">DNA-binding response regulator</fullName>
    </recommendedName>
</protein>
<dbReference type="InterPro" id="IPR011006">
    <property type="entry name" value="CheY-like_superfamily"/>
</dbReference>
<dbReference type="Pfam" id="PF04397">
    <property type="entry name" value="LytTR"/>
    <property type="match status" value="1"/>
</dbReference>
<gene>
    <name evidence="6" type="ORF">CAL19_01925</name>
</gene>
<evidence type="ECO:0000259" key="4">
    <source>
        <dbReference type="PROSITE" id="PS50110"/>
    </source>
</evidence>
<dbReference type="Gene3D" id="3.40.50.2300">
    <property type="match status" value="1"/>
</dbReference>
<dbReference type="PROSITE" id="PS50110">
    <property type="entry name" value="RESPONSE_REGULATORY"/>
    <property type="match status" value="1"/>
</dbReference>